<name>A3JX93_SAGS3</name>
<evidence type="ECO:0000256" key="2">
    <source>
        <dbReference type="SAM" id="Phobius"/>
    </source>
</evidence>
<dbReference type="OrthoDB" id="5892745at2"/>
<comment type="caution">
    <text evidence="3">The sequence shown here is derived from an EMBL/GenBank/DDBJ whole genome shotgun (WGS) entry which is preliminary data.</text>
</comment>
<protein>
    <submittedName>
        <fullName evidence="3">Uncharacterized protein</fullName>
    </submittedName>
</protein>
<proteinExistence type="predicted"/>
<feature type="transmembrane region" description="Helical" evidence="2">
    <location>
        <begin position="213"/>
        <end position="234"/>
    </location>
</feature>
<dbReference type="Proteomes" id="UP000005713">
    <property type="component" value="Unassembled WGS sequence"/>
</dbReference>
<keyword evidence="2" id="KW-1133">Transmembrane helix</keyword>
<keyword evidence="2" id="KW-0812">Transmembrane</keyword>
<reference evidence="3 4" key="1">
    <citation type="submission" date="2006-06" db="EMBL/GenBank/DDBJ databases">
        <authorList>
            <person name="Moran M.A."/>
            <person name="Ferriera S."/>
            <person name="Johnson J."/>
            <person name="Kravitz S."/>
            <person name="Beeson K."/>
            <person name="Sutton G."/>
            <person name="Rogers Y.-H."/>
            <person name="Friedman R."/>
            <person name="Frazier M."/>
            <person name="Venter J.C."/>
        </authorList>
    </citation>
    <scope>NUCLEOTIDE SEQUENCE [LARGE SCALE GENOMIC DNA]</scope>
    <source>
        <strain evidence="3 4">E-37</strain>
    </source>
</reference>
<evidence type="ECO:0000313" key="3">
    <source>
        <dbReference type="EMBL" id="EBA10129.1"/>
    </source>
</evidence>
<keyword evidence="4" id="KW-1185">Reference proteome</keyword>
<dbReference type="RefSeq" id="WP_005854698.1">
    <property type="nucleotide sequence ID" value="NZ_AAYA01000001.1"/>
</dbReference>
<organism evidence="3 4">
    <name type="scientific">Sagittula stellata (strain ATCC 700073 / DSM 11524 / E-37)</name>
    <dbReference type="NCBI Taxonomy" id="388399"/>
    <lineage>
        <taxon>Bacteria</taxon>
        <taxon>Pseudomonadati</taxon>
        <taxon>Pseudomonadota</taxon>
        <taxon>Alphaproteobacteria</taxon>
        <taxon>Rhodobacterales</taxon>
        <taxon>Roseobacteraceae</taxon>
        <taxon>Sagittula</taxon>
    </lineage>
</organism>
<dbReference type="eggNOG" id="ENOG502ZAQB">
    <property type="taxonomic scope" value="Bacteria"/>
</dbReference>
<evidence type="ECO:0000256" key="1">
    <source>
        <dbReference type="SAM" id="MobiDB-lite"/>
    </source>
</evidence>
<dbReference type="EMBL" id="AAYA01000001">
    <property type="protein sequence ID" value="EBA10129.1"/>
    <property type="molecule type" value="Genomic_DNA"/>
</dbReference>
<keyword evidence="2" id="KW-0472">Membrane</keyword>
<feature type="region of interest" description="Disordered" evidence="1">
    <location>
        <begin position="325"/>
        <end position="351"/>
    </location>
</feature>
<accession>A3JX93</accession>
<feature type="transmembrane region" description="Helical" evidence="2">
    <location>
        <begin position="246"/>
        <end position="269"/>
    </location>
</feature>
<evidence type="ECO:0000313" key="4">
    <source>
        <dbReference type="Proteomes" id="UP000005713"/>
    </source>
</evidence>
<gene>
    <name evidence="3" type="ORF">SSE37_19027</name>
</gene>
<sequence>MPDLDSGHIFLTTLAPIRNGTCADGHGSWRQRVRNALMELPTAQQSPATIKSGMTSPFARNMRTHLARMFVLDDVIYNGREGHDAIASTLRSLTGDKDAGNPAIPQHTDFLNCSYLVFCADIDAVKSEGASLPTTLTAAEQRDVRTSYAEELWHTMGEELTAIYSNCVGFDGIDSARKFADYLDRCHVETTMPFHDYYIDDPSGAFHRLPLKALAAAVGIPAIVTLLALLWALFTSAPMPVFGGNPIWTALIGGAVTCAAFVASVRYAIANGEKPLPPGPYDDLRSVLKALYVQQSFADLAIDMQGASPEEIHAAYGTWSAAHRPADVAGPSQPPGVIETPRAARPTEGAA</sequence>
<dbReference type="AlphaFoldDB" id="A3JX93"/>